<dbReference type="RefSeq" id="WP_131936377.1">
    <property type="nucleotide sequence ID" value="NZ_CAUWMG010000015.1"/>
</dbReference>
<reference evidence="2 4" key="2">
    <citation type="submission" date="2019-08" db="EMBL/GenBank/DDBJ databases">
        <title>Rapid identification of Enteric Bacteria from Whole Genome Sequences (WGS) using Average Nucleotide Identity (ANI).</title>
        <authorList>
            <person name="Lane C."/>
        </authorList>
    </citation>
    <scope>NUCLEOTIDE SEQUENCE [LARGE SCALE GENOMIC DNA]</scope>
    <source>
        <strain evidence="2 4">D4984</strain>
    </source>
</reference>
<dbReference type="SUPFAM" id="SSF47598">
    <property type="entry name" value="Ribbon-helix-helix"/>
    <property type="match status" value="1"/>
</dbReference>
<dbReference type="Proteomes" id="UP000321317">
    <property type="component" value="Unassembled WGS sequence"/>
</dbReference>
<evidence type="ECO:0000313" key="2">
    <source>
        <dbReference type="EMBL" id="TXK57744.1"/>
    </source>
</evidence>
<dbReference type="EMBL" id="VRMA01000038">
    <property type="protein sequence ID" value="TXK57744.1"/>
    <property type="molecule type" value="Genomic_DNA"/>
</dbReference>
<name>A0AAX2UK44_9BACT</name>
<keyword evidence="4" id="KW-1185">Reference proteome</keyword>
<dbReference type="AlphaFoldDB" id="A0AAX2UK44"/>
<reference evidence="1 3" key="1">
    <citation type="submission" date="2019-05" db="EMBL/GenBank/DDBJ databases">
        <title>Draft genomes of eight strains of Campylobacter helveticus isolated from cats and a dog in New Zealand.</title>
        <authorList>
            <person name="Bojanic K."/>
            <person name="Midwinter A.C."/>
            <person name="Biggs P.J."/>
            <person name="Acke E."/>
            <person name="Cornelius A.J."/>
            <person name="Marshall J.C."/>
        </authorList>
    </citation>
    <scope>NUCLEOTIDE SEQUENCE [LARGE SCALE GENOMIC DNA]</scope>
    <source>
        <strain evidence="1 3">ACP123b</strain>
    </source>
</reference>
<gene>
    <name evidence="1" type="ORF">FDW42_07105</name>
    <name evidence="2" type="ORF">FVD16_04100</name>
</gene>
<evidence type="ECO:0000313" key="1">
    <source>
        <dbReference type="EMBL" id="TNB56581.1"/>
    </source>
</evidence>
<sequence>MQRVHVTLSDEVGGMLNELVKDLKMSKTQILTHALKEMHEKRRIEIRKALWQKGFDAFKDDEEDQKEQLELAEAGVADGII</sequence>
<accession>A0AAX2UK44</accession>
<protein>
    <recommendedName>
        <fullName evidence="5">Ribbon-helix-helix protein CopG domain-containing protein</fullName>
    </recommendedName>
</protein>
<evidence type="ECO:0008006" key="5">
    <source>
        <dbReference type="Google" id="ProtNLM"/>
    </source>
</evidence>
<organism evidence="1 3">
    <name type="scientific">Campylobacter helveticus</name>
    <dbReference type="NCBI Taxonomy" id="28898"/>
    <lineage>
        <taxon>Bacteria</taxon>
        <taxon>Pseudomonadati</taxon>
        <taxon>Campylobacterota</taxon>
        <taxon>Epsilonproteobacteria</taxon>
        <taxon>Campylobacterales</taxon>
        <taxon>Campylobacteraceae</taxon>
        <taxon>Campylobacter</taxon>
    </lineage>
</organism>
<dbReference type="InterPro" id="IPR010985">
    <property type="entry name" value="Ribbon_hlx_hlx"/>
</dbReference>
<dbReference type="Proteomes" id="UP000306813">
    <property type="component" value="Unassembled WGS sequence"/>
</dbReference>
<proteinExistence type="predicted"/>
<evidence type="ECO:0000313" key="3">
    <source>
        <dbReference type="Proteomes" id="UP000306813"/>
    </source>
</evidence>
<dbReference type="EMBL" id="VDBS01000053">
    <property type="protein sequence ID" value="TNB56581.1"/>
    <property type="molecule type" value="Genomic_DNA"/>
</dbReference>
<comment type="caution">
    <text evidence="1">The sequence shown here is derived from an EMBL/GenBank/DDBJ whole genome shotgun (WGS) entry which is preliminary data.</text>
</comment>
<dbReference type="GO" id="GO:0006355">
    <property type="term" value="P:regulation of DNA-templated transcription"/>
    <property type="evidence" value="ECO:0007669"/>
    <property type="project" value="InterPro"/>
</dbReference>
<evidence type="ECO:0000313" key="4">
    <source>
        <dbReference type="Proteomes" id="UP000321317"/>
    </source>
</evidence>